<organism evidence="1 2">
    <name type="scientific">Mucilaginibacter lappiensis</name>
    <dbReference type="NCBI Taxonomy" id="354630"/>
    <lineage>
        <taxon>Bacteria</taxon>
        <taxon>Pseudomonadati</taxon>
        <taxon>Bacteroidota</taxon>
        <taxon>Sphingobacteriia</taxon>
        <taxon>Sphingobacteriales</taxon>
        <taxon>Sphingobacteriaceae</taxon>
        <taxon>Mucilaginibacter</taxon>
    </lineage>
</organism>
<sequence>MTAFSSQLFELLKSYVLENSHLTRIQASDCKILSARISDKTSHTVSETTLKRIYGFALSKFKPSLFTIDVLSNYCGYNGWDDFCKKQDKQHTNSNHKNADWDSLSQKAAKITNFTLQALKNKSGIPFNQSIKRNFLEKHFDEFLKGDYAATILLAPPSYGKTIALCHWVDEKLALNITFGNNDIILFFSSNALMNVLISGKDFNDWLLALLGYTLEEDIISLLDSNKRKEGNFYLIIDGLDEHMFKNNWFQLLLDQLMDIFSFYQSHRWFKMVLTMRSTNWINNRHILDYDHPKWFIGTITDQQLDSNVPLFNLQEIKELCLNINPEMQTPIPADVANSFNHPLYFQFYYKQHKDNFSLNNIDHTSIYDLISNFIFNKIYQGHHAADKTLLLKGLIENMDFKKHEYDVDKLKVNDLFSQYNQAYKELLSIGFLKEINTSNDAQFNTYVQFGNNNFSELAIAHKLLFDNNNTFDGNLIKAINLSFSNNELKVPIIKWCIMHAMKNGQQENFSALSRADLNPRERLDVIAFFGDLLYKVHLAQSNTGATTNFFKQDCIDGLFYYFFGLELITPDYKKALQSLLKFELSNYKKILTYSALAITSVLQLDLPALEAYLLKLNVFSHEDYQEFTISPLECLNTIYYFFKYGIIKKDFFITITRFYFNPPKQTGNLRYSQGNDLIYLLAGYTLLICQKPRKMLRYIQALQKVHAKDSTESTGYNFFLKILMADSYFLLGKVKELKTIHDHISELFKTKESSFTPYMKQAFYSLKIKKAVLNGEYNAIPGYFKYLNQATEKSGNRFSKIFTINLLISNPAVVNQDEAFYKQLAYNNSRALRECGLSPEIFSHHDFSN</sequence>
<reference evidence="1 2" key="1">
    <citation type="submission" date="2020-08" db="EMBL/GenBank/DDBJ databases">
        <title>Genomic Encyclopedia of Type Strains, Phase IV (KMG-V): Genome sequencing to study the core and pangenomes of soil and plant-associated prokaryotes.</title>
        <authorList>
            <person name="Whitman W."/>
        </authorList>
    </citation>
    <scope>NUCLEOTIDE SEQUENCE [LARGE SCALE GENOMIC DNA]</scope>
    <source>
        <strain evidence="1 2">MP601</strain>
    </source>
</reference>
<dbReference type="RefSeq" id="WP_183588132.1">
    <property type="nucleotide sequence ID" value="NZ_JACHCA010000007.1"/>
</dbReference>
<evidence type="ECO:0000313" key="1">
    <source>
        <dbReference type="EMBL" id="MBB6128770.1"/>
    </source>
</evidence>
<dbReference type="EMBL" id="JACHCA010000007">
    <property type="protein sequence ID" value="MBB6128770.1"/>
    <property type="molecule type" value="Genomic_DNA"/>
</dbReference>
<proteinExistence type="predicted"/>
<gene>
    <name evidence="1" type="ORF">HDF22_002893</name>
</gene>
<dbReference type="AlphaFoldDB" id="A0A841JD80"/>
<comment type="caution">
    <text evidence="1">The sequence shown here is derived from an EMBL/GenBank/DDBJ whole genome shotgun (WGS) entry which is preliminary data.</text>
</comment>
<accession>A0A841JD80</accession>
<evidence type="ECO:0000313" key="2">
    <source>
        <dbReference type="Proteomes" id="UP000548326"/>
    </source>
</evidence>
<protein>
    <submittedName>
        <fullName evidence="1">Uncharacterized protein</fullName>
    </submittedName>
</protein>
<dbReference type="Proteomes" id="UP000548326">
    <property type="component" value="Unassembled WGS sequence"/>
</dbReference>
<name>A0A841JD80_9SPHI</name>